<dbReference type="EMBL" id="NGJZ01000003">
    <property type="protein sequence ID" value="RSU06458.1"/>
    <property type="molecule type" value="Genomic_DNA"/>
</dbReference>
<dbReference type="GO" id="GO:0005886">
    <property type="term" value="C:plasma membrane"/>
    <property type="evidence" value="ECO:0007669"/>
    <property type="project" value="UniProtKB-SubCell"/>
</dbReference>
<keyword evidence="4" id="KW-0067">ATP-binding</keyword>
<keyword evidence="2 7" id="KW-0812">Transmembrane</keyword>
<feature type="transmembrane region" description="Helical" evidence="7">
    <location>
        <begin position="47"/>
        <end position="69"/>
    </location>
</feature>
<dbReference type="PROSITE" id="PS50929">
    <property type="entry name" value="ABC_TM1F"/>
    <property type="match status" value="1"/>
</dbReference>
<feature type="transmembrane region" description="Helical" evidence="7">
    <location>
        <begin position="152"/>
        <end position="170"/>
    </location>
</feature>
<dbReference type="Gene3D" id="3.40.50.300">
    <property type="entry name" value="P-loop containing nucleotide triphosphate hydrolases"/>
    <property type="match status" value="1"/>
</dbReference>
<evidence type="ECO:0000256" key="4">
    <source>
        <dbReference type="ARBA" id="ARBA00022840"/>
    </source>
</evidence>
<evidence type="ECO:0000259" key="8">
    <source>
        <dbReference type="PROSITE" id="PS50893"/>
    </source>
</evidence>
<dbReference type="InterPro" id="IPR017871">
    <property type="entry name" value="ABC_transporter-like_CS"/>
</dbReference>
<comment type="subcellular location">
    <subcellularLocation>
        <location evidence="1">Cell membrane</location>
        <topology evidence="1">Multi-pass membrane protein</topology>
    </subcellularLocation>
</comment>
<keyword evidence="6 7" id="KW-0472">Membrane</keyword>
<evidence type="ECO:0000313" key="11">
    <source>
        <dbReference type="Proteomes" id="UP000288669"/>
    </source>
</evidence>
<keyword evidence="11" id="KW-1185">Reference proteome</keyword>
<sequence>MVFKTIKKFWKYNFLLTFLITLESGGIILSTVYLSKIMDSLINSDKYAFLESFAISLFLWLIALILGYIKNIHVEYAKQKQVLYIRNKILSSISVKSYEEFHEKQINEYISWLTLDINTLEEQCFGNFYLAISSFTLIVFSAIAILKFSYVLLIIAIVAAIIMTIVPNRLRKQLDIKNTSLSKKYEKYISKVDEWIKGFPTLISYNKNYLLKQQLNIENEKIANLKSDLGKTKAIINSIIRFLSVVFQYSIIFVTGIFVLSGRLSGGVIFSIGDLTGNFFGNMSFFINEVTMFFSTSKIIDKINFDNSLDVPRIPLNDNEFTFFNQIKIKNLEYDFPNSQKILIPDMNFIKGGKYAILGKSGTGKTTFLNILSKNLGYTKGTIEIDGQNINNIDTKKYRDKISYVKQKPYIFDLSLFDNVTLLDNFDKEKVEKIIDKIELTDLENIDSLGLFGKNISGGQAQRVEIGRSLIQEKDILLIDEGTSNLDSETSYIIEKAILLNPELTVIFVTHHLNPVLEKMFTDIYEF</sequence>
<dbReference type="PROSITE" id="PS00211">
    <property type="entry name" value="ABC_TRANSPORTER_1"/>
    <property type="match status" value="1"/>
</dbReference>
<accession>A0A430AFF9</accession>
<dbReference type="Proteomes" id="UP000288669">
    <property type="component" value="Unassembled WGS sequence"/>
</dbReference>
<evidence type="ECO:0000256" key="1">
    <source>
        <dbReference type="ARBA" id="ARBA00004651"/>
    </source>
</evidence>
<dbReference type="PANTHER" id="PTHR43394:SF1">
    <property type="entry name" value="ATP-BINDING CASSETTE SUB-FAMILY B MEMBER 10, MITOCHONDRIAL"/>
    <property type="match status" value="1"/>
</dbReference>
<dbReference type="InterPro" id="IPR003439">
    <property type="entry name" value="ABC_transporter-like_ATP-bd"/>
</dbReference>
<evidence type="ECO:0000259" key="9">
    <source>
        <dbReference type="PROSITE" id="PS50929"/>
    </source>
</evidence>
<dbReference type="PANTHER" id="PTHR43394">
    <property type="entry name" value="ATP-DEPENDENT PERMEASE MDL1, MITOCHONDRIAL"/>
    <property type="match status" value="1"/>
</dbReference>
<feature type="domain" description="ABC transmembrane type-1" evidence="9">
    <location>
        <begin position="14"/>
        <end position="295"/>
    </location>
</feature>
<dbReference type="InterPro" id="IPR011527">
    <property type="entry name" value="ABC1_TM_dom"/>
</dbReference>
<evidence type="ECO:0000256" key="6">
    <source>
        <dbReference type="ARBA" id="ARBA00023136"/>
    </source>
</evidence>
<dbReference type="GO" id="GO:0005524">
    <property type="term" value="F:ATP binding"/>
    <property type="evidence" value="ECO:0007669"/>
    <property type="project" value="UniProtKB-KW"/>
</dbReference>
<evidence type="ECO:0008006" key="12">
    <source>
        <dbReference type="Google" id="ProtNLM"/>
    </source>
</evidence>
<dbReference type="GO" id="GO:0016887">
    <property type="term" value="F:ATP hydrolysis activity"/>
    <property type="evidence" value="ECO:0007669"/>
    <property type="project" value="InterPro"/>
</dbReference>
<evidence type="ECO:0000313" key="10">
    <source>
        <dbReference type="EMBL" id="RSU06458.1"/>
    </source>
</evidence>
<evidence type="ECO:0000256" key="5">
    <source>
        <dbReference type="ARBA" id="ARBA00022989"/>
    </source>
</evidence>
<dbReference type="PROSITE" id="PS50893">
    <property type="entry name" value="ABC_TRANSPORTER_2"/>
    <property type="match status" value="1"/>
</dbReference>
<gene>
    <name evidence="10" type="ORF">CBF30_09390</name>
</gene>
<dbReference type="SMART" id="SM00382">
    <property type="entry name" value="AAA"/>
    <property type="match status" value="1"/>
</dbReference>
<evidence type="ECO:0000256" key="7">
    <source>
        <dbReference type="SAM" id="Phobius"/>
    </source>
</evidence>
<dbReference type="GO" id="GO:0015421">
    <property type="term" value="F:ABC-type oligopeptide transporter activity"/>
    <property type="evidence" value="ECO:0007669"/>
    <property type="project" value="TreeGrafter"/>
</dbReference>
<reference evidence="10 11" key="1">
    <citation type="submission" date="2017-05" db="EMBL/GenBank/DDBJ databases">
        <title>Vagococcus spp. assemblies.</title>
        <authorList>
            <person name="Gulvik C.A."/>
        </authorList>
    </citation>
    <scope>NUCLEOTIDE SEQUENCE [LARGE SCALE GENOMIC DNA]</scope>
    <source>
        <strain evidence="10 11">DSM 24756</strain>
    </source>
</reference>
<dbReference type="InterPro" id="IPR027417">
    <property type="entry name" value="P-loop_NTPase"/>
</dbReference>
<evidence type="ECO:0000256" key="3">
    <source>
        <dbReference type="ARBA" id="ARBA00022741"/>
    </source>
</evidence>
<dbReference type="Pfam" id="PF00664">
    <property type="entry name" value="ABC_membrane"/>
    <property type="match status" value="1"/>
</dbReference>
<name>A0A430AFF9_9ENTE</name>
<dbReference type="InterPro" id="IPR039421">
    <property type="entry name" value="Type_1_exporter"/>
</dbReference>
<keyword evidence="5 7" id="KW-1133">Transmembrane helix</keyword>
<proteinExistence type="predicted"/>
<dbReference type="Gene3D" id="1.20.1560.10">
    <property type="entry name" value="ABC transporter type 1, transmembrane domain"/>
    <property type="match status" value="1"/>
</dbReference>
<feature type="domain" description="ABC transporter" evidence="8">
    <location>
        <begin position="327"/>
        <end position="524"/>
    </location>
</feature>
<dbReference type="CDD" id="cd03228">
    <property type="entry name" value="ABCC_MRP_Like"/>
    <property type="match status" value="1"/>
</dbReference>
<keyword evidence="3" id="KW-0547">Nucleotide-binding</keyword>
<feature type="transmembrane region" description="Helical" evidence="7">
    <location>
        <begin position="12"/>
        <end position="35"/>
    </location>
</feature>
<organism evidence="10 11">
    <name type="scientific">Vagococcus entomophilus</name>
    <dbReference type="NCBI Taxonomy" id="1160095"/>
    <lineage>
        <taxon>Bacteria</taxon>
        <taxon>Bacillati</taxon>
        <taxon>Bacillota</taxon>
        <taxon>Bacilli</taxon>
        <taxon>Lactobacillales</taxon>
        <taxon>Enterococcaceae</taxon>
        <taxon>Vagococcus</taxon>
    </lineage>
</organism>
<evidence type="ECO:0000256" key="2">
    <source>
        <dbReference type="ARBA" id="ARBA00022692"/>
    </source>
</evidence>
<dbReference type="Pfam" id="PF00005">
    <property type="entry name" value="ABC_tran"/>
    <property type="match status" value="1"/>
</dbReference>
<dbReference type="AlphaFoldDB" id="A0A430AFF9"/>
<dbReference type="InterPro" id="IPR003593">
    <property type="entry name" value="AAA+_ATPase"/>
</dbReference>
<feature type="transmembrane region" description="Helical" evidence="7">
    <location>
        <begin position="239"/>
        <end position="260"/>
    </location>
</feature>
<dbReference type="OrthoDB" id="9791546at2"/>
<dbReference type="InterPro" id="IPR036640">
    <property type="entry name" value="ABC1_TM_sf"/>
</dbReference>
<comment type="caution">
    <text evidence="10">The sequence shown here is derived from an EMBL/GenBank/DDBJ whole genome shotgun (WGS) entry which is preliminary data.</text>
</comment>
<dbReference type="SUPFAM" id="SSF90123">
    <property type="entry name" value="ABC transporter transmembrane region"/>
    <property type="match status" value="1"/>
</dbReference>
<feature type="transmembrane region" description="Helical" evidence="7">
    <location>
        <begin position="128"/>
        <end position="146"/>
    </location>
</feature>
<protein>
    <recommendedName>
        <fullName evidence="12">ABC transporter ATP-binding protein</fullName>
    </recommendedName>
</protein>
<dbReference type="SUPFAM" id="SSF52540">
    <property type="entry name" value="P-loop containing nucleoside triphosphate hydrolases"/>
    <property type="match status" value="1"/>
</dbReference>
<dbReference type="RefSeq" id="WP_126825750.1">
    <property type="nucleotide sequence ID" value="NZ_JBHLWU010000001.1"/>
</dbReference>